<proteinExistence type="predicted"/>
<reference evidence="2 3" key="1">
    <citation type="journal article" date="2015" name="BMC Genomics">
        <title>Gene expression during zombie ant biting behavior reflects the complexity underlying fungal parasitic behavioral manipulation.</title>
        <authorList>
            <person name="de Bekker C."/>
            <person name="Ohm R.A."/>
            <person name="Loreto R.G."/>
            <person name="Sebastian A."/>
            <person name="Albert I."/>
            <person name="Merrow M."/>
            <person name="Brachmann A."/>
            <person name="Hughes D.P."/>
        </authorList>
    </citation>
    <scope>NUCLEOTIDE SEQUENCE [LARGE SCALE GENOMIC DNA]</scope>
    <source>
        <strain evidence="2 3">SC16a</strain>
    </source>
</reference>
<dbReference type="Proteomes" id="UP000037136">
    <property type="component" value="Unassembled WGS sequence"/>
</dbReference>
<feature type="compositionally biased region" description="Basic and acidic residues" evidence="1">
    <location>
        <begin position="60"/>
        <end position="71"/>
    </location>
</feature>
<dbReference type="AlphaFoldDB" id="A0A2A9PNK4"/>
<feature type="region of interest" description="Disordered" evidence="1">
    <location>
        <begin position="1"/>
        <end position="93"/>
    </location>
</feature>
<sequence>MKKKKKKKKTTTTTKVTAKTRQKEVRGLGTVAMAEPEKRTGLHGAPCPRLLSPPPAALRGGEKRTREREMADSLQEAPTVSPNSPRPSMRDRQKRKTILERIEGWWDLGLLERRPTLPKGGNRSQQ</sequence>
<evidence type="ECO:0000256" key="1">
    <source>
        <dbReference type="SAM" id="MobiDB-lite"/>
    </source>
</evidence>
<dbReference type="OrthoDB" id="4868522at2759"/>
<protein>
    <submittedName>
        <fullName evidence="2">Uncharacterized protein</fullName>
    </submittedName>
</protein>
<name>A0A2A9PNK4_OPHUN</name>
<reference evidence="2 3" key="2">
    <citation type="journal article" date="2017" name="Sci. Rep.">
        <title>Ant-infecting Ophiocordyceps genomes reveal a high diversity of potential behavioral manipulation genes and a possible major role for enterotoxins.</title>
        <authorList>
            <person name="de Bekker C."/>
            <person name="Ohm R.A."/>
            <person name="Evans H.C."/>
            <person name="Brachmann A."/>
            <person name="Hughes D.P."/>
        </authorList>
    </citation>
    <scope>NUCLEOTIDE SEQUENCE [LARGE SCALE GENOMIC DNA]</scope>
    <source>
        <strain evidence="2 3">SC16a</strain>
    </source>
</reference>
<accession>A0A2A9PNK4</accession>
<evidence type="ECO:0000313" key="2">
    <source>
        <dbReference type="EMBL" id="PFH62804.1"/>
    </source>
</evidence>
<dbReference type="EMBL" id="LAZP02000017">
    <property type="protein sequence ID" value="PFH62804.1"/>
    <property type="molecule type" value="Genomic_DNA"/>
</dbReference>
<feature type="compositionally biased region" description="Basic residues" evidence="1">
    <location>
        <begin position="1"/>
        <end position="10"/>
    </location>
</feature>
<gene>
    <name evidence="2" type="ORF">XA68_11816</name>
</gene>
<organism evidence="2 3">
    <name type="scientific">Ophiocordyceps unilateralis</name>
    <name type="common">Zombie-ant fungus</name>
    <name type="synonym">Torrubia unilateralis</name>
    <dbReference type="NCBI Taxonomy" id="268505"/>
    <lineage>
        <taxon>Eukaryota</taxon>
        <taxon>Fungi</taxon>
        <taxon>Dikarya</taxon>
        <taxon>Ascomycota</taxon>
        <taxon>Pezizomycotina</taxon>
        <taxon>Sordariomycetes</taxon>
        <taxon>Hypocreomycetidae</taxon>
        <taxon>Hypocreales</taxon>
        <taxon>Ophiocordycipitaceae</taxon>
        <taxon>Ophiocordyceps</taxon>
    </lineage>
</organism>
<keyword evidence="3" id="KW-1185">Reference proteome</keyword>
<comment type="caution">
    <text evidence="2">The sequence shown here is derived from an EMBL/GenBank/DDBJ whole genome shotgun (WGS) entry which is preliminary data.</text>
</comment>
<evidence type="ECO:0000313" key="3">
    <source>
        <dbReference type="Proteomes" id="UP000037136"/>
    </source>
</evidence>